<sequence>MKRAASTIRLKAALDVVSSSEEVSCTIGNTIEKSITVTTCHHIPLLCMHCQSIEERNEYGVAPIEPPFDAQDRFVLVGEVEQLSPLIFVHARKRLIAVVIFRILYHLRERQATSMLTILFPRVLRTDIK</sequence>
<accession>A0A8R1UY05</accession>
<keyword evidence="2" id="KW-1185">Reference proteome</keyword>
<evidence type="ECO:0000313" key="2">
    <source>
        <dbReference type="Proteomes" id="UP000005239"/>
    </source>
</evidence>
<organism evidence="1 2">
    <name type="scientific">Pristionchus pacificus</name>
    <name type="common">Parasitic nematode worm</name>
    <dbReference type="NCBI Taxonomy" id="54126"/>
    <lineage>
        <taxon>Eukaryota</taxon>
        <taxon>Metazoa</taxon>
        <taxon>Ecdysozoa</taxon>
        <taxon>Nematoda</taxon>
        <taxon>Chromadorea</taxon>
        <taxon>Rhabditida</taxon>
        <taxon>Rhabditina</taxon>
        <taxon>Diplogasteromorpha</taxon>
        <taxon>Diplogasteroidea</taxon>
        <taxon>Neodiplogasteridae</taxon>
        <taxon>Pristionchus</taxon>
    </lineage>
</organism>
<evidence type="ECO:0000313" key="1">
    <source>
        <dbReference type="EnsemblMetazoa" id="PPA41349.1"/>
    </source>
</evidence>
<accession>A0A2A6CQ74</accession>
<reference evidence="1" key="2">
    <citation type="submission" date="2022-06" db="UniProtKB">
        <authorList>
            <consortium name="EnsemblMetazoa"/>
        </authorList>
    </citation>
    <scope>IDENTIFICATION</scope>
    <source>
        <strain evidence="1">PS312</strain>
    </source>
</reference>
<dbReference type="Proteomes" id="UP000005239">
    <property type="component" value="Unassembled WGS sequence"/>
</dbReference>
<gene>
    <name evidence="1" type="primary">WBGene00279718</name>
</gene>
<proteinExistence type="predicted"/>
<dbReference type="AlphaFoldDB" id="A0A2A6CQ74"/>
<reference evidence="2" key="1">
    <citation type="journal article" date="2008" name="Nat. Genet.">
        <title>The Pristionchus pacificus genome provides a unique perspective on nematode lifestyle and parasitism.</title>
        <authorList>
            <person name="Dieterich C."/>
            <person name="Clifton S.W."/>
            <person name="Schuster L.N."/>
            <person name="Chinwalla A."/>
            <person name="Delehaunty K."/>
            <person name="Dinkelacker I."/>
            <person name="Fulton L."/>
            <person name="Fulton R."/>
            <person name="Godfrey J."/>
            <person name="Minx P."/>
            <person name="Mitreva M."/>
            <person name="Roeseler W."/>
            <person name="Tian H."/>
            <person name="Witte H."/>
            <person name="Yang S.P."/>
            <person name="Wilson R.K."/>
            <person name="Sommer R.J."/>
        </authorList>
    </citation>
    <scope>NUCLEOTIDE SEQUENCE [LARGE SCALE GENOMIC DNA]</scope>
    <source>
        <strain evidence="2">PS312</strain>
    </source>
</reference>
<protein>
    <submittedName>
        <fullName evidence="1">Uncharacterized protein</fullName>
    </submittedName>
</protein>
<name>A0A2A6CQ74_PRIPA</name>
<dbReference type="EnsemblMetazoa" id="PPA41349.1">
    <property type="protein sequence ID" value="PPA41349.1"/>
    <property type="gene ID" value="WBGene00279718"/>
</dbReference>